<evidence type="ECO:0000313" key="2">
    <source>
        <dbReference type="EMBL" id="KEO98811.1"/>
    </source>
</evidence>
<sequence>MKQRLTKKFAPLLAIAACAGAPAFAQDAAAPADTEQTRQHAVQNMSLLISALSSEQVDEQVKNVLMGCIYNNSMRQITVAMDKAIAADPARFDRADNGVMLGVMAGVCGLQAQPQGAPGEQPAQPR</sequence>
<organism evidence="2 3">
    <name type="scientific">Erythrobacter litoralis</name>
    <dbReference type="NCBI Taxonomy" id="39960"/>
    <lineage>
        <taxon>Bacteria</taxon>
        <taxon>Pseudomonadati</taxon>
        <taxon>Pseudomonadota</taxon>
        <taxon>Alphaproteobacteria</taxon>
        <taxon>Sphingomonadales</taxon>
        <taxon>Erythrobacteraceae</taxon>
        <taxon>Erythrobacter/Porphyrobacter group</taxon>
        <taxon>Erythrobacter</taxon>
    </lineage>
</organism>
<dbReference type="EMBL" id="JMIX01000003">
    <property type="protein sequence ID" value="KEO98811.1"/>
    <property type="molecule type" value="Genomic_DNA"/>
</dbReference>
<dbReference type="AlphaFoldDB" id="A0A074MUW2"/>
<feature type="signal peptide" evidence="1">
    <location>
        <begin position="1"/>
        <end position="25"/>
    </location>
</feature>
<evidence type="ECO:0000313" key="3">
    <source>
        <dbReference type="Proteomes" id="UP000027866"/>
    </source>
</evidence>
<reference evidence="2 3" key="1">
    <citation type="submission" date="2014-04" db="EMBL/GenBank/DDBJ databases">
        <title>A comprehensive comparison of genomes of Erythrobacter spp. Strains.</title>
        <authorList>
            <person name="Zheng Q."/>
        </authorList>
    </citation>
    <scope>NUCLEOTIDE SEQUENCE [LARGE SCALE GENOMIC DNA]</scope>
    <source>
        <strain evidence="2 3">DSM 8509</strain>
    </source>
</reference>
<comment type="caution">
    <text evidence="2">The sequence shown here is derived from an EMBL/GenBank/DDBJ whole genome shotgun (WGS) entry which is preliminary data.</text>
</comment>
<keyword evidence="3" id="KW-1185">Reference proteome</keyword>
<protein>
    <submittedName>
        <fullName evidence="2">Uncharacterized protein</fullName>
    </submittedName>
</protein>
<dbReference type="Proteomes" id="UP000027866">
    <property type="component" value="Unassembled WGS sequence"/>
</dbReference>
<dbReference type="RefSeq" id="WP_051697602.1">
    <property type="nucleotide sequence ID" value="NZ_CP017057.1"/>
</dbReference>
<proteinExistence type="predicted"/>
<name>A0A074MUW2_9SPHN</name>
<gene>
    <name evidence="2" type="ORF">EH32_06815</name>
</gene>
<dbReference type="OrthoDB" id="7428787at2"/>
<evidence type="ECO:0000256" key="1">
    <source>
        <dbReference type="SAM" id="SignalP"/>
    </source>
</evidence>
<feature type="chain" id="PRO_5001697513" evidence="1">
    <location>
        <begin position="26"/>
        <end position="126"/>
    </location>
</feature>
<keyword evidence="1" id="KW-0732">Signal</keyword>
<accession>A0A074MUW2</accession>